<organism evidence="3 4">
    <name type="scientific">Agrococcus baldri</name>
    <dbReference type="NCBI Taxonomy" id="153730"/>
    <lineage>
        <taxon>Bacteria</taxon>
        <taxon>Bacillati</taxon>
        <taxon>Actinomycetota</taxon>
        <taxon>Actinomycetes</taxon>
        <taxon>Micrococcales</taxon>
        <taxon>Microbacteriaceae</taxon>
        <taxon>Agrococcus</taxon>
    </lineage>
</organism>
<evidence type="ECO:0000313" key="3">
    <source>
        <dbReference type="EMBL" id="GEK80855.1"/>
    </source>
</evidence>
<dbReference type="Proteomes" id="UP000321749">
    <property type="component" value="Unassembled WGS sequence"/>
</dbReference>
<dbReference type="EMBL" id="BJUU01000015">
    <property type="protein sequence ID" value="GEK80855.1"/>
    <property type="molecule type" value="Genomic_DNA"/>
</dbReference>
<feature type="compositionally biased region" description="Acidic residues" evidence="1">
    <location>
        <begin position="192"/>
        <end position="202"/>
    </location>
</feature>
<feature type="compositionally biased region" description="Low complexity" evidence="1">
    <location>
        <begin position="219"/>
        <end position="239"/>
    </location>
</feature>
<dbReference type="InterPro" id="IPR041966">
    <property type="entry name" value="LOTUS-like"/>
</dbReference>
<dbReference type="GO" id="GO:0004540">
    <property type="term" value="F:RNA nuclease activity"/>
    <property type="evidence" value="ECO:0007669"/>
    <property type="project" value="InterPro"/>
</dbReference>
<dbReference type="InterPro" id="IPR025605">
    <property type="entry name" value="OST-HTH/LOTUS_dom"/>
</dbReference>
<keyword evidence="4" id="KW-1185">Reference proteome</keyword>
<dbReference type="RefSeq" id="WP_146795502.1">
    <property type="nucleotide sequence ID" value="NZ_BJUU01000015.1"/>
</dbReference>
<evidence type="ECO:0000256" key="1">
    <source>
        <dbReference type="SAM" id="MobiDB-lite"/>
    </source>
</evidence>
<dbReference type="PANTHER" id="PTHR35811:SF1">
    <property type="entry name" value="HTH OST-TYPE DOMAIN-CONTAINING PROTEIN"/>
    <property type="match status" value="1"/>
</dbReference>
<dbReference type="Gene3D" id="3.30.420.610">
    <property type="entry name" value="LOTUS domain-like"/>
    <property type="match status" value="1"/>
</dbReference>
<protein>
    <recommendedName>
        <fullName evidence="2">HTH OST-type domain-containing protein</fullName>
    </recommendedName>
</protein>
<feature type="domain" description="HTH OST-type" evidence="2">
    <location>
        <begin position="270"/>
        <end position="343"/>
    </location>
</feature>
<comment type="caution">
    <text evidence="3">The sequence shown here is derived from an EMBL/GenBank/DDBJ whole genome shotgun (WGS) entry which is preliminary data.</text>
</comment>
<dbReference type="CDD" id="cd10146">
    <property type="entry name" value="LabA_like_C"/>
    <property type="match status" value="1"/>
</dbReference>
<dbReference type="CDD" id="cd11297">
    <property type="entry name" value="PIN_LabA-like_N_1"/>
    <property type="match status" value="1"/>
</dbReference>
<dbReference type="Pfam" id="PF12872">
    <property type="entry name" value="OST-HTH"/>
    <property type="match status" value="1"/>
</dbReference>
<sequence length="343" mass="37638">MPTDSEPRVAVYIDFDNILISRYDQLHGRGAFHADKVRTLPADGRESKARTRFQQATVDLGAIIDYASSFGSIVLSRAYADWSVPAHAAYRDQLLARAVDLVQMFPTTRALKNGADIRLAVDVVEDLFRLEDITHVVIVAGDSDYIALAQRAKRLGSYVVGIGVAGSTSKSLAAACDEFADYDALPGIEPVQLDEPEPEPAAEPDPAAKAPAKGRGKRGAAQSQVEPEPAPLEAEPEQQPARRRRRATSESVAASQDEVAMTADQRGDAATGLLERALRILHQKTDDEWLHANVVKEQMKRMDPVFNEKSLGHKTFTDFVTARDSLVDIREEGQARLLQLKDR</sequence>
<dbReference type="PANTHER" id="PTHR35811">
    <property type="entry name" value="SLR1870 PROTEIN"/>
    <property type="match status" value="1"/>
</dbReference>
<gene>
    <name evidence="3" type="ORF">ABA31_22060</name>
</gene>
<evidence type="ECO:0000259" key="2">
    <source>
        <dbReference type="PROSITE" id="PS51644"/>
    </source>
</evidence>
<dbReference type="Pfam" id="PF01936">
    <property type="entry name" value="NYN"/>
    <property type="match status" value="1"/>
</dbReference>
<reference evidence="3 4" key="1">
    <citation type="submission" date="2019-07" db="EMBL/GenBank/DDBJ databases">
        <title>Whole genome shotgun sequence of Agrococcus baldri NBRC 103055.</title>
        <authorList>
            <person name="Hosoyama A."/>
            <person name="Uohara A."/>
            <person name="Ohji S."/>
            <person name="Ichikawa N."/>
        </authorList>
    </citation>
    <scope>NUCLEOTIDE SEQUENCE [LARGE SCALE GENOMIC DNA]</scope>
    <source>
        <strain evidence="3 4">NBRC 103055</strain>
    </source>
</reference>
<dbReference type="Gene3D" id="3.40.50.1010">
    <property type="entry name" value="5'-nuclease"/>
    <property type="match status" value="1"/>
</dbReference>
<name>A0AA87RD17_9MICO</name>
<feature type="region of interest" description="Disordered" evidence="1">
    <location>
        <begin position="189"/>
        <end position="264"/>
    </location>
</feature>
<evidence type="ECO:0000313" key="4">
    <source>
        <dbReference type="Proteomes" id="UP000321749"/>
    </source>
</evidence>
<dbReference type="AlphaFoldDB" id="A0AA87RD17"/>
<dbReference type="InterPro" id="IPR021139">
    <property type="entry name" value="NYN"/>
</dbReference>
<accession>A0AA87RD17</accession>
<proteinExistence type="predicted"/>
<dbReference type="PROSITE" id="PS51644">
    <property type="entry name" value="HTH_OST"/>
    <property type="match status" value="1"/>
</dbReference>